<evidence type="ECO:0000313" key="1">
    <source>
        <dbReference type="EMBL" id="GGW73102.1"/>
    </source>
</evidence>
<sequence>MAAGHGVSQVVCDGDIILVTLSGAFNQEGIELYEQKARDAIRAMKGEPFKMLIDDSDVEGGTPEAYAALDRFNQWQNTQPLRAKAFVVKQTLLQRILMKRTPALSSQNTAFFTSKKDALAWLNEQ</sequence>
<dbReference type="RefSeq" id="WP_189403113.1">
    <property type="nucleotide sequence ID" value="NZ_BMXP01000001.1"/>
</dbReference>
<dbReference type="InterPro" id="IPR021866">
    <property type="entry name" value="SpoIIAA-like"/>
</dbReference>
<proteinExistence type="predicted"/>
<dbReference type="SUPFAM" id="SSF52091">
    <property type="entry name" value="SpoIIaa-like"/>
    <property type="match status" value="1"/>
</dbReference>
<dbReference type="InterPro" id="IPR036513">
    <property type="entry name" value="STAS_dom_sf"/>
</dbReference>
<accession>A0A918MVB1</accession>
<protein>
    <submittedName>
        <fullName evidence="1">Uncharacterized protein</fullName>
    </submittedName>
</protein>
<dbReference type="InterPro" id="IPR038396">
    <property type="entry name" value="SpoIIAA-like_sf"/>
</dbReference>
<name>A0A918MVB1_9ALTE</name>
<evidence type="ECO:0000313" key="2">
    <source>
        <dbReference type="Proteomes" id="UP000631300"/>
    </source>
</evidence>
<gene>
    <name evidence="1" type="ORF">GCM10007391_00800</name>
</gene>
<organism evidence="1 2">
    <name type="scientific">Alteromonas halophila</name>
    <dbReference type="NCBI Taxonomy" id="516698"/>
    <lineage>
        <taxon>Bacteria</taxon>
        <taxon>Pseudomonadati</taxon>
        <taxon>Pseudomonadota</taxon>
        <taxon>Gammaproteobacteria</taxon>
        <taxon>Alteromonadales</taxon>
        <taxon>Alteromonadaceae</taxon>
        <taxon>Alteromonas/Salinimonas group</taxon>
        <taxon>Alteromonas</taxon>
    </lineage>
</organism>
<comment type="caution">
    <text evidence="1">The sequence shown here is derived from an EMBL/GenBank/DDBJ whole genome shotgun (WGS) entry which is preliminary data.</text>
</comment>
<reference evidence="1" key="2">
    <citation type="submission" date="2020-09" db="EMBL/GenBank/DDBJ databases">
        <authorList>
            <person name="Sun Q."/>
            <person name="Kim S."/>
        </authorList>
    </citation>
    <scope>NUCLEOTIDE SEQUENCE</scope>
    <source>
        <strain evidence="1">KCTC 22164</strain>
    </source>
</reference>
<keyword evidence="2" id="KW-1185">Reference proteome</keyword>
<dbReference type="Gene3D" id="3.40.50.10600">
    <property type="entry name" value="SpoIIaa-like domains"/>
    <property type="match status" value="1"/>
</dbReference>
<dbReference type="Pfam" id="PF11964">
    <property type="entry name" value="SpoIIAA-like"/>
    <property type="match status" value="1"/>
</dbReference>
<dbReference type="AlphaFoldDB" id="A0A918MVB1"/>
<reference evidence="1" key="1">
    <citation type="journal article" date="2014" name="Int. J. Syst. Evol. Microbiol.">
        <title>Complete genome sequence of Corynebacterium casei LMG S-19264T (=DSM 44701T), isolated from a smear-ripened cheese.</title>
        <authorList>
            <consortium name="US DOE Joint Genome Institute (JGI-PGF)"/>
            <person name="Walter F."/>
            <person name="Albersmeier A."/>
            <person name="Kalinowski J."/>
            <person name="Ruckert C."/>
        </authorList>
    </citation>
    <scope>NUCLEOTIDE SEQUENCE</scope>
    <source>
        <strain evidence="1">KCTC 22164</strain>
    </source>
</reference>
<dbReference type="EMBL" id="BMXP01000001">
    <property type="protein sequence ID" value="GGW73102.1"/>
    <property type="molecule type" value="Genomic_DNA"/>
</dbReference>
<dbReference type="Proteomes" id="UP000631300">
    <property type="component" value="Unassembled WGS sequence"/>
</dbReference>